<dbReference type="Pfam" id="PF26640">
    <property type="entry name" value="DUF8212"/>
    <property type="match status" value="1"/>
</dbReference>
<dbReference type="InterPro" id="IPR058525">
    <property type="entry name" value="DUF8212"/>
</dbReference>
<dbReference type="KEGG" id="dsq:DICSQDRAFT_136247"/>
<dbReference type="InterPro" id="IPR010730">
    <property type="entry name" value="HET"/>
</dbReference>
<organism evidence="3 4">
    <name type="scientific">Dichomitus squalens (strain LYAD-421)</name>
    <name type="common">Western red white-rot fungus</name>
    <dbReference type="NCBI Taxonomy" id="732165"/>
    <lineage>
        <taxon>Eukaryota</taxon>
        <taxon>Fungi</taxon>
        <taxon>Dikarya</taxon>
        <taxon>Basidiomycota</taxon>
        <taxon>Agaricomycotina</taxon>
        <taxon>Agaricomycetes</taxon>
        <taxon>Polyporales</taxon>
        <taxon>Polyporaceae</taxon>
        <taxon>Dichomitus</taxon>
    </lineage>
</organism>
<dbReference type="RefSeq" id="XP_007365420.1">
    <property type="nucleotide sequence ID" value="XM_007365358.1"/>
</dbReference>
<dbReference type="PANTHER" id="PTHR10622:SF10">
    <property type="entry name" value="HET DOMAIN-CONTAINING PROTEIN"/>
    <property type="match status" value="1"/>
</dbReference>
<reference evidence="3 4" key="1">
    <citation type="journal article" date="2012" name="Science">
        <title>The Paleozoic origin of enzymatic lignin decomposition reconstructed from 31 fungal genomes.</title>
        <authorList>
            <person name="Floudas D."/>
            <person name="Binder M."/>
            <person name="Riley R."/>
            <person name="Barry K."/>
            <person name="Blanchette R.A."/>
            <person name="Henrissat B."/>
            <person name="Martinez A.T."/>
            <person name="Otillar R."/>
            <person name="Spatafora J.W."/>
            <person name="Yadav J.S."/>
            <person name="Aerts A."/>
            <person name="Benoit I."/>
            <person name="Boyd A."/>
            <person name="Carlson A."/>
            <person name="Copeland A."/>
            <person name="Coutinho P.M."/>
            <person name="de Vries R.P."/>
            <person name="Ferreira P."/>
            <person name="Findley K."/>
            <person name="Foster B."/>
            <person name="Gaskell J."/>
            <person name="Glotzer D."/>
            <person name="Gorecki P."/>
            <person name="Heitman J."/>
            <person name="Hesse C."/>
            <person name="Hori C."/>
            <person name="Igarashi K."/>
            <person name="Jurgens J.A."/>
            <person name="Kallen N."/>
            <person name="Kersten P."/>
            <person name="Kohler A."/>
            <person name="Kuees U."/>
            <person name="Kumar T.K.A."/>
            <person name="Kuo A."/>
            <person name="LaButti K."/>
            <person name="Larrondo L.F."/>
            <person name="Lindquist E."/>
            <person name="Ling A."/>
            <person name="Lombard V."/>
            <person name="Lucas S."/>
            <person name="Lundell T."/>
            <person name="Martin R."/>
            <person name="McLaughlin D.J."/>
            <person name="Morgenstern I."/>
            <person name="Morin E."/>
            <person name="Murat C."/>
            <person name="Nagy L.G."/>
            <person name="Nolan M."/>
            <person name="Ohm R.A."/>
            <person name="Patyshakuliyeva A."/>
            <person name="Rokas A."/>
            <person name="Ruiz-Duenas F.J."/>
            <person name="Sabat G."/>
            <person name="Salamov A."/>
            <person name="Samejima M."/>
            <person name="Schmutz J."/>
            <person name="Slot J.C."/>
            <person name="St John F."/>
            <person name="Stenlid J."/>
            <person name="Sun H."/>
            <person name="Sun S."/>
            <person name="Syed K."/>
            <person name="Tsang A."/>
            <person name="Wiebenga A."/>
            <person name="Young D."/>
            <person name="Pisabarro A."/>
            <person name="Eastwood D.C."/>
            <person name="Martin F."/>
            <person name="Cullen D."/>
            <person name="Grigoriev I.V."/>
            <person name="Hibbett D.S."/>
        </authorList>
    </citation>
    <scope>NUCLEOTIDE SEQUENCE [LARGE SCALE GENOMIC DNA]</scope>
    <source>
        <strain evidence="3 4">LYAD-421 SS1</strain>
    </source>
</reference>
<feature type="domain" description="DUF8212" evidence="2">
    <location>
        <begin position="290"/>
        <end position="495"/>
    </location>
</feature>
<evidence type="ECO:0000313" key="3">
    <source>
        <dbReference type="EMBL" id="EJF61719.1"/>
    </source>
</evidence>
<evidence type="ECO:0000313" key="4">
    <source>
        <dbReference type="Proteomes" id="UP000053319"/>
    </source>
</evidence>
<dbReference type="Proteomes" id="UP000053319">
    <property type="component" value="Unassembled WGS sequence"/>
</dbReference>
<name>R7SZX2_DICSQ</name>
<evidence type="ECO:0000259" key="2">
    <source>
        <dbReference type="Pfam" id="PF26640"/>
    </source>
</evidence>
<gene>
    <name evidence="3" type="ORF">DICSQDRAFT_136247</name>
</gene>
<dbReference type="AlphaFoldDB" id="R7SZX2"/>
<protein>
    <submittedName>
        <fullName evidence="3">HET-domain-containing protein</fullName>
    </submittedName>
</protein>
<sequence length="691" mass="78686">MGPSRAKLIDIRPRQSTMRRALLKLRDPNEKRLLQDNIENFLETCIPRRDGSLRDQDTSRKVMRVLDTHTGRFVWIDPVQEEYAILSHTWDPIGEQTYSSVRDLQLSTESTLFQNQALSSKVMQACAIARRDGFRYIWIDSCCIDKTSSSELSEAINSMFDWYRRAALCYAFLADVPNRSDSDALSRFEGSRWFKRGWTLQELIAPRSLVFLSADWEVFGTKTTLIATVAKVTGVEEGVLRHQKALSSVPVVVRMSWAANRETTRVEDRAYSLFGIFNIRLNALYGEGENAFIRLQEEILVRIPDQTIFAWGSGVTSHLGPSPLPRSPLSRITLYENAGTRPRFLLPLSPTDFAESGQIYPIPPGRWNDFGLSNIPIPEFTTSPYGIRTQLPLLPIAVYFGKAHFDNTLSSNKAWYLAIFACEHSSYRGRVLARVCFAKRSQDPQHPKLLQRGFIVLSDPPRDNIRGCFDMVTLDWTQLRDWRSELLVQTVYIPFTNPATSLRRELPPSPTITSPSSLGKPALRIILEDWCRAALAAQGYEDKLDFLIIGRKGRKRETLGLHCLLLSRHDLVVRLEFEFQYLRNSTAPGHSLQVTASTFLPTAPQTLPMNLISESDDRALTQWYGESGFPDIELQTQAGRRLTLVLHIAEVPPKDEDVDAHWFKLRVEIIEEHTENSAQLKENVDQDDSPQ</sequence>
<dbReference type="PANTHER" id="PTHR10622">
    <property type="entry name" value="HET DOMAIN-CONTAINING PROTEIN"/>
    <property type="match status" value="1"/>
</dbReference>
<evidence type="ECO:0000259" key="1">
    <source>
        <dbReference type="Pfam" id="PF06985"/>
    </source>
</evidence>
<dbReference type="HOGENOM" id="CLU_398489_0_0_1"/>
<dbReference type="GeneID" id="18835440"/>
<proteinExistence type="predicted"/>
<feature type="domain" description="Heterokaryon incompatibility" evidence="1">
    <location>
        <begin position="83"/>
        <end position="180"/>
    </location>
</feature>
<dbReference type="EMBL" id="JH719408">
    <property type="protein sequence ID" value="EJF61719.1"/>
    <property type="molecule type" value="Genomic_DNA"/>
</dbReference>
<accession>R7SZX2</accession>
<dbReference type="Pfam" id="PF06985">
    <property type="entry name" value="HET"/>
    <property type="match status" value="1"/>
</dbReference>